<dbReference type="InterPro" id="IPR032714">
    <property type="entry name" value="DZIP1_N"/>
</dbReference>
<name>A0A5C6N6J6_9TELE</name>
<dbReference type="PANTHER" id="PTHR21502">
    <property type="entry name" value="ZINC FINGER PROTEIN DZIP1"/>
    <property type="match status" value="1"/>
</dbReference>
<dbReference type="AlphaFoldDB" id="A0A5C6N6J6"/>
<keyword evidence="11" id="KW-1185">Reference proteome</keyword>
<evidence type="ECO:0000256" key="4">
    <source>
        <dbReference type="ARBA" id="ARBA00023054"/>
    </source>
</evidence>
<dbReference type="InterPro" id="IPR013087">
    <property type="entry name" value="Znf_C2H2_type"/>
</dbReference>
<reference evidence="10 11" key="1">
    <citation type="submission" date="2019-04" db="EMBL/GenBank/DDBJ databases">
        <title>Chromosome genome assembly for Takifugu flavidus.</title>
        <authorList>
            <person name="Xiao S."/>
        </authorList>
    </citation>
    <scope>NUCLEOTIDE SEQUENCE [LARGE SCALE GENOMIC DNA]</scope>
    <source>
        <strain evidence="10">HTHZ2018</strain>
        <tissue evidence="10">Muscle</tissue>
    </source>
</reference>
<feature type="region of interest" description="Disordered" evidence="8">
    <location>
        <begin position="496"/>
        <end position="1075"/>
    </location>
</feature>
<feature type="compositionally biased region" description="Acidic residues" evidence="8">
    <location>
        <begin position="765"/>
        <end position="777"/>
    </location>
</feature>
<evidence type="ECO:0000313" key="10">
    <source>
        <dbReference type="EMBL" id="TWW61861.1"/>
    </source>
</evidence>
<feature type="compositionally biased region" description="Acidic residues" evidence="8">
    <location>
        <begin position="546"/>
        <end position="555"/>
    </location>
</feature>
<dbReference type="GO" id="GO:0036064">
    <property type="term" value="C:ciliary basal body"/>
    <property type="evidence" value="ECO:0007669"/>
    <property type="project" value="TreeGrafter"/>
</dbReference>
<protein>
    <submittedName>
        <fullName evidence="10">Zinc finger protein</fullName>
    </submittedName>
</protein>
<dbReference type="PROSITE" id="PS00028">
    <property type="entry name" value="ZINC_FINGER_C2H2_1"/>
    <property type="match status" value="1"/>
</dbReference>
<dbReference type="Proteomes" id="UP000324091">
    <property type="component" value="Chromosome 4"/>
</dbReference>
<feature type="compositionally biased region" description="Basic and acidic residues" evidence="8">
    <location>
        <begin position="692"/>
        <end position="714"/>
    </location>
</feature>
<evidence type="ECO:0000256" key="5">
    <source>
        <dbReference type="ARBA" id="ARBA00023212"/>
    </source>
</evidence>
<organism evidence="10 11">
    <name type="scientific">Takifugu flavidus</name>
    <name type="common">sansaifugu</name>
    <dbReference type="NCBI Taxonomy" id="433684"/>
    <lineage>
        <taxon>Eukaryota</taxon>
        <taxon>Metazoa</taxon>
        <taxon>Chordata</taxon>
        <taxon>Craniata</taxon>
        <taxon>Vertebrata</taxon>
        <taxon>Euteleostomi</taxon>
        <taxon>Actinopterygii</taxon>
        <taxon>Neopterygii</taxon>
        <taxon>Teleostei</taxon>
        <taxon>Neoteleostei</taxon>
        <taxon>Acanthomorphata</taxon>
        <taxon>Eupercaria</taxon>
        <taxon>Tetraodontiformes</taxon>
        <taxon>Tetradontoidea</taxon>
        <taxon>Tetraodontidae</taxon>
        <taxon>Takifugu</taxon>
    </lineage>
</organism>
<evidence type="ECO:0000259" key="9">
    <source>
        <dbReference type="PROSITE" id="PS00028"/>
    </source>
</evidence>
<sequence>MAFQKGDHHNLGFNFSSHKRNVDWRRINVLNIDLLVRTVDIDALQEYISDVTYCSLETVRCPRCMSPADPTLVKLFRLAQLSLEWLHHCQEKLISGLQNTEDKLKSSEEECQKLKDKNKEQEEKMKGMVSELKSRRTIIKKQQSLFATNINNGIQCGHCEKNYLNAFFLQKHMLRRHPDQCQNLMVKIDQKNSEIESLKLEINSLRMQLAQAAKEQQDKLELHYEKEKLKLEKSAMQVEAENLRLKAENLRLQHEKLEEQTKSRRLQQELQNEKEERQQQVMMFQAEILNLEEEKVEFQNGKEELQEETTILRAMVLRLQEEKVELQNGKEELQQQTTMLQAEILRLQQEKVEFQNGKEELQQQTTMLQAEILKLQQEKVEFQNGKDELQQQNTMLQAEILKLQHEKVEFQNGKDEIQQQNTMLQAQILRLQEEKVEFQNIKEELRQETTMFQAEILKQQQEKVESQNVKEEFRQETTMLQAQILKLQQENLTLESENSTLKDVNEKQDHRVQKKNRREQNKSRKQTGKVSMPTPTQSSTIFVDDSSSDETSSEQEETKIRKCQLQKQECDTFQRPSEDMRKLSHRPQLPSQSERNELQTDKKLTGNKKEKPEMPARSQFRLPSKVIQVKPAAPVSKLLEQPAELDKTPRAKPKYPSVSTSSSGEESETGGDTSEQEEDKRKLSRRPQLPRQSERNELQTDKKLTGNKKEKPEMPARSQFRLPSKDIQVKPVAPVSKLLEQPAELDKMSTAKPKYPSVSTSSSGEESETGGDTSEQEEDKRKLPRRPQLPRQSERNELQTDKKLTGNKKEKPEMPARSQFRLPSKDIQVKPVAPVSKLLEQPAELDKMSTAKPKYPSVSTSSSGEESETGGDTSEQEEVKRKLSRCPQLPSQSERNELETDKKLTGNKKEKPEMPGRSQLRLPSKDIQVKPVAPVSELLDQPAEPDKTPRAKPKYPSYSIISSDEESETGGDTSQQQEVMRIWSIRPWLPSDSGGSEQETENKLDVNKKGEPGKVSDVNSAETIVEAQKPKTQQKRMKSHQNISIKRSATSSQPAASQLEQKTTVNKYPWFRPKK</sequence>
<feature type="compositionally biased region" description="Acidic residues" evidence="8">
    <location>
        <begin position="665"/>
        <end position="677"/>
    </location>
</feature>
<feature type="compositionally biased region" description="Basic and acidic residues" evidence="8">
    <location>
        <begin position="594"/>
        <end position="614"/>
    </location>
</feature>
<feature type="compositionally biased region" description="Basic and acidic residues" evidence="8">
    <location>
        <begin position="894"/>
        <end position="914"/>
    </location>
</feature>
<dbReference type="GO" id="GO:0060271">
    <property type="term" value="P:cilium assembly"/>
    <property type="evidence" value="ECO:0007669"/>
    <property type="project" value="TreeGrafter"/>
</dbReference>
<dbReference type="Pfam" id="PF13815">
    <property type="entry name" value="Dzip-like_N"/>
    <property type="match status" value="1"/>
</dbReference>
<comment type="subcellular location">
    <subcellularLocation>
        <location evidence="2">Cytoplasm</location>
        <location evidence="2">Cytoskeleton</location>
        <location evidence="2">Cilium basal body</location>
    </subcellularLocation>
    <subcellularLocation>
        <location evidence="1">Cytoplasm</location>
        <location evidence="1">Cytoskeleton</location>
        <location evidence="1">Microtubule organizing center</location>
        <location evidence="1">Centrosome</location>
        <location evidence="1">Centriole</location>
    </subcellularLocation>
</comment>
<evidence type="ECO:0000256" key="8">
    <source>
        <dbReference type="SAM" id="MobiDB-lite"/>
    </source>
</evidence>
<comment type="similarity">
    <text evidence="3">Belongs to the DZIP C2H2-type zinc-finger protein family.</text>
</comment>
<evidence type="ECO:0000256" key="3">
    <source>
        <dbReference type="ARBA" id="ARBA00009131"/>
    </source>
</evidence>
<dbReference type="EMBL" id="RHFK02000017">
    <property type="protein sequence ID" value="TWW61861.1"/>
    <property type="molecule type" value="Genomic_DNA"/>
</dbReference>
<feature type="compositionally biased region" description="Basic residues" evidence="8">
    <location>
        <begin position="512"/>
        <end position="527"/>
    </location>
</feature>
<dbReference type="GO" id="GO:0005737">
    <property type="term" value="C:cytoplasm"/>
    <property type="evidence" value="ECO:0007669"/>
    <property type="project" value="TreeGrafter"/>
</dbReference>
<feature type="compositionally biased region" description="Polar residues" evidence="8">
    <location>
        <begin position="1040"/>
        <end position="1066"/>
    </location>
</feature>
<feature type="compositionally biased region" description="Basic and acidic residues" evidence="8">
    <location>
        <begin position="568"/>
        <end position="582"/>
    </location>
</feature>
<feature type="domain" description="C2H2-type" evidence="9">
    <location>
        <begin position="156"/>
        <end position="177"/>
    </location>
</feature>
<dbReference type="GO" id="GO:0005814">
    <property type="term" value="C:centriole"/>
    <property type="evidence" value="ECO:0007669"/>
    <property type="project" value="UniProtKB-SubCell"/>
</dbReference>
<dbReference type="GO" id="GO:0008270">
    <property type="term" value="F:zinc ion binding"/>
    <property type="evidence" value="ECO:0007669"/>
    <property type="project" value="UniProtKB-KW"/>
</dbReference>
<evidence type="ECO:0000256" key="1">
    <source>
        <dbReference type="ARBA" id="ARBA00004114"/>
    </source>
</evidence>
<keyword evidence="5" id="KW-0963">Cytoplasm</keyword>
<feature type="compositionally biased region" description="Basic and acidic residues" evidence="8">
    <location>
        <begin position="1000"/>
        <end position="1014"/>
    </location>
</feature>
<proteinExistence type="inferred from homology"/>
<dbReference type="PANTHER" id="PTHR21502:SF5">
    <property type="entry name" value="CILIUM ASSEMBLY PROTEIN DZIP1"/>
    <property type="match status" value="1"/>
</dbReference>
<keyword evidence="5" id="KW-0206">Cytoskeleton</keyword>
<evidence type="ECO:0000256" key="7">
    <source>
        <dbReference type="SAM" id="Coils"/>
    </source>
</evidence>
<gene>
    <name evidence="10" type="ORF">D4764_04G0005080</name>
</gene>
<evidence type="ECO:0000256" key="2">
    <source>
        <dbReference type="ARBA" id="ARBA00004120"/>
    </source>
</evidence>
<keyword evidence="4 7" id="KW-0175">Coiled coil</keyword>
<comment type="caution">
    <text evidence="10">The sequence shown here is derived from an EMBL/GenBank/DDBJ whole genome shotgun (WGS) entry which is preliminary data.</text>
</comment>
<feature type="coiled-coil region" evidence="7">
    <location>
        <begin position="90"/>
        <end position="131"/>
    </location>
</feature>
<keyword evidence="6" id="KW-0966">Cell projection</keyword>
<feature type="compositionally biased region" description="Basic and acidic residues" evidence="8">
    <location>
        <begin position="792"/>
        <end position="814"/>
    </location>
</feature>
<accession>A0A5C6N6J6</accession>
<evidence type="ECO:0000313" key="11">
    <source>
        <dbReference type="Proteomes" id="UP000324091"/>
    </source>
</evidence>
<evidence type="ECO:0000256" key="6">
    <source>
        <dbReference type="ARBA" id="ARBA00023273"/>
    </source>
</evidence>
<dbReference type="InterPro" id="IPR051241">
    <property type="entry name" value="DZIP_RILPL"/>
</dbReference>